<name>A0A2D2W708_9CAUD</name>
<proteinExistence type="predicted"/>
<protein>
    <submittedName>
        <fullName evidence="1">Uncharacterized protein</fullName>
    </submittedName>
</protein>
<organism evidence="1 2">
    <name type="scientific">Pectobacterium phage DU_PP_V</name>
    <dbReference type="NCBI Taxonomy" id="2041492"/>
    <lineage>
        <taxon>Viruses</taxon>
        <taxon>Duplodnaviria</taxon>
        <taxon>Heunggongvirae</taxon>
        <taxon>Uroviricota</taxon>
        <taxon>Caudoviricetes</taxon>
        <taxon>Demerecviridae</taxon>
        <taxon>Mccorquodalevirinae</taxon>
        <taxon>Hongcheonvirus</taxon>
        <taxon>Hongcheonvirus DUPPV</taxon>
    </lineage>
</organism>
<keyword evidence="2" id="KW-1185">Reference proteome</keyword>
<evidence type="ECO:0000313" key="1">
    <source>
        <dbReference type="EMBL" id="ATS93994.1"/>
    </source>
</evidence>
<accession>A0A2D2W708</accession>
<reference evidence="1 2" key="1">
    <citation type="submission" date="2017-09" db="EMBL/GenBank/DDBJ databases">
        <title>Complete genome sequence of bacteriophage (DU_PP_V) infecting Pectobacterium spp.</title>
        <authorList>
            <person name="Park T.-H."/>
        </authorList>
    </citation>
    <scope>NUCLEOTIDE SEQUENCE [LARGE SCALE GENOMIC DNA]</scope>
</reference>
<dbReference type="Proteomes" id="UP000240663">
    <property type="component" value="Segment"/>
</dbReference>
<sequence>MYFSKEILKDVAVRRPITIYIGDDYYDQSSVSNLPYMLKRALSTLPFDYKGNITINFYGANYLINAKVLTLILISLENDGIATIQHAGEALTVEDTGDDIFCMFANLHTESFFLRDGIIHAVLGERK</sequence>
<gene>
    <name evidence="1" type="ORF">P13BB106kb_p010</name>
</gene>
<dbReference type="EMBL" id="MF979564">
    <property type="protein sequence ID" value="ATS93994.1"/>
    <property type="molecule type" value="Genomic_DNA"/>
</dbReference>
<evidence type="ECO:0000313" key="2">
    <source>
        <dbReference type="Proteomes" id="UP000240663"/>
    </source>
</evidence>